<dbReference type="OrthoDB" id="2471252at2759"/>
<dbReference type="AlphaFoldDB" id="A0A9N9EIV6"/>
<proteinExistence type="predicted"/>
<name>A0A9N9EIV6_9GLOM</name>
<feature type="compositionally biased region" description="Basic and acidic residues" evidence="1">
    <location>
        <begin position="22"/>
        <end position="40"/>
    </location>
</feature>
<feature type="non-terminal residue" evidence="2">
    <location>
        <position position="1"/>
    </location>
</feature>
<sequence>KESLEKHQEHLSSNQNRRLQKRVTETAQERESRLARDRERKCRKARTNTNLQQESERPVISVNIESMHPIGENISTLSQIENINNTSENEEIIIATSQNNNIAEISVELQSATELNEVLPKKFSVTNNMDPGEISEEHQ</sequence>
<evidence type="ECO:0000256" key="1">
    <source>
        <dbReference type="SAM" id="MobiDB-lite"/>
    </source>
</evidence>
<evidence type="ECO:0000313" key="2">
    <source>
        <dbReference type="EMBL" id="CAG8676969.1"/>
    </source>
</evidence>
<feature type="non-terminal residue" evidence="2">
    <location>
        <position position="139"/>
    </location>
</feature>
<feature type="region of interest" description="Disordered" evidence="1">
    <location>
        <begin position="1"/>
        <end position="56"/>
    </location>
</feature>
<organism evidence="2 3">
    <name type="scientific">Racocetra fulgida</name>
    <dbReference type="NCBI Taxonomy" id="60492"/>
    <lineage>
        <taxon>Eukaryota</taxon>
        <taxon>Fungi</taxon>
        <taxon>Fungi incertae sedis</taxon>
        <taxon>Mucoromycota</taxon>
        <taxon>Glomeromycotina</taxon>
        <taxon>Glomeromycetes</taxon>
        <taxon>Diversisporales</taxon>
        <taxon>Gigasporaceae</taxon>
        <taxon>Racocetra</taxon>
    </lineage>
</organism>
<dbReference type="EMBL" id="CAJVPZ010016925">
    <property type="protein sequence ID" value="CAG8676969.1"/>
    <property type="molecule type" value="Genomic_DNA"/>
</dbReference>
<feature type="compositionally biased region" description="Basic and acidic residues" evidence="1">
    <location>
        <begin position="1"/>
        <end position="10"/>
    </location>
</feature>
<reference evidence="2" key="1">
    <citation type="submission" date="2021-06" db="EMBL/GenBank/DDBJ databases">
        <authorList>
            <person name="Kallberg Y."/>
            <person name="Tangrot J."/>
            <person name="Rosling A."/>
        </authorList>
    </citation>
    <scope>NUCLEOTIDE SEQUENCE</scope>
    <source>
        <strain evidence="2">IN212</strain>
    </source>
</reference>
<protein>
    <submittedName>
        <fullName evidence="2">9353_t:CDS:1</fullName>
    </submittedName>
</protein>
<gene>
    <name evidence="2" type="ORF">RFULGI_LOCUS9454</name>
</gene>
<keyword evidence="3" id="KW-1185">Reference proteome</keyword>
<comment type="caution">
    <text evidence="2">The sequence shown here is derived from an EMBL/GenBank/DDBJ whole genome shotgun (WGS) entry which is preliminary data.</text>
</comment>
<evidence type="ECO:0000313" key="3">
    <source>
        <dbReference type="Proteomes" id="UP000789396"/>
    </source>
</evidence>
<accession>A0A9N9EIV6</accession>
<dbReference type="Proteomes" id="UP000789396">
    <property type="component" value="Unassembled WGS sequence"/>
</dbReference>